<feature type="domain" description="YjeF N-terminal" evidence="16">
    <location>
        <begin position="1"/>
        <end position="49"/>
    </location>
</feature>
<evidence type="ECO:0000313" key="17">
    <source>
        <dbReference type="EMBL" id="PZQ57784.1"/>
    </source>
</evidence>
<evidence type="ECO:0000256" key="11">
    <source>
        <dbReference type="ARBA" id="ARBA00025153"/>
    </source>
</evidence>
<keyword evidence="7" id="KW-0067">ATP-binding</keyword>
<organism evidence="17 18">
    <name type="scientific">Variovorax paradoxus</name>
    <dbReference type="NCBI Taxonomy" id="34073"/>
    <lineage>
        <taxon>Bacteria</taxon>
        <taxon>Pseudomonadati</taxon>
        <taxon>Pseudomonadota</taxon>
        <taxon>Betaproteobacteria</taxon>
        <taxon>Burkholderiales</taxon>
        <taxon>Comamonadaceae</taxon>
        <taxon>Variovorax</taxon>
    </lineage>
</organism>
<evidence type="ECO:0000256" key="12">
    <source>
        <dbReference type="ARBA" id="ARBA00032624"/>
    </source>
</evidence>
<dbReference type="AlphaFoldDB" id="A0A2W5NXX5"/>
<protein>
    <recommendedName>
        <fullName evidence="5">Bifunctional NAD(P)H-hydrate repair enzyme Nnr</fullName>
        <ecNumber evidence="4">4.2.1.136</ecNumber>
    </recommendedName>
    <alternativeName>
        <fullName evidence="12">Nicotinamide nucleotide repair protein</fullName>
    </alternativeName>
</protein>
<comment type="catalytic activity">
    <reaction evidence="13">
        <text>(6S)-NADHX + ADP = AMP + phosphate + NADH + H(+)</text>
        <dbReference type="Rhea" id="RHEA:32223"/>
        <dbReference type="ChEBI" id="CHEBI:15378"/>
        <dbReference type="ChEBI" id="CHEBI:43474"/>
        <dbReference type="ChEBI" id="CHEBI:57945"/>
        <dbReference type="ChEBI" id="CHEBI:64074"/>
        <dbReference type="ChEBI" id="CHEBI:456215"/>
        <dbReference type="ChEBI" id="CHEBI:456216"/>
        <dbReference type="EC" id="4.2.1.136"/>
    </reaction>
</comment>
<accession>A0A2W5NXX5</accession>
<comment type="catalytic activity">
    <reaction evidence="14">
        <text>(6S)-NADPHX + ADP = AMP + phosphate + NADPH + H(+)</text>
        <dbReference type="Rhea" id="RHEA:32235"/>
        <dbReference type="ChEBI" id="CHEBI:15378"/>
        <dbReference type="ChEBI" id="CHEBI:43474"/>
        <dbReference type="ChEBI" id="CHEBI:57783"/>
        <dbReference type="ChEBI" id="CHEBI:64076"/>
        <dbReference type="ChEBI" id="CHEBI:456215"/>
        <dbReference type="ChEBI" id="CHEBI:456216"/>
        <dbReference type="EC" id="4.2.1.136"/>
    </reaction>
</comment>
<evidence type="ECO:0000256" key="8">
    <source>
        <dbReference type="ARBA" id="ARBA00022857"/>
    </source>
</evidence>
<dbReference type="PROSITE" id="PS51385">
    <property type="entry name" value="YJEF_N"/>
    <property type="match status" value="1"/>
</dbReference>
<feature type="domain" description="YjeF C-terminal" evidence="15">
    <location>
        <begin position="53"/>
        <end position="310"/>
    </location>
</feature>
<evidence type="ECO:0000256" key="2">
    <source>
        <dbReference type="ARBA" id="ARBA00006001"/>
    </source>
</evidence>
<name>A0A2W5NXX5_VARPD</name>
<evidence type="ECO:0000313" key="18">
    <source>
        <dbReference type="Proteomes" id="UP000249135"/>
    </source>
</evidence>
<dbReference type="InterPro" id="IPR004443">
    <property type="entry name" value="YjeF_N_dom"/>
</dbReference>
<dbReference type="PROSITE" id="PS01050">
    <property type="entry name" value="YJEF_C_2"/>
    <property type="match status" value="1"/>
</dbReference>
<evidence type="ECO:0000256" key="4">
    <source>
        <dbReference type="ARBA" id="ARBA00013129"/>
    </source>
</evidence>
<dbReference type="EC" id="4.2.1.136" evidence="4"/>
<dbReference type="Gene3D" id="3.40.1190.20">
    <property type="match status" value="1"/>
</dbReference>
<evidence type="ECO:0000256" key="3">
    <source>
        <dbReference type="ARBA" id="ARBA00009524"/>
    </source>
</evidence>
<evidence type="ECO:0000259" key="15">
    <source>
        <dbReference type="PROSITE" id="PS51383"/>
    </source>
</evidence>
<dbReference type="InterPro" id="IPR029056">
    <property type="entry name" value="Ribokinase-like"/>
</dbReference>
<evidence type="ECO:0000259" key="16">
    <source>
        <dbReference type="PROSITE" id="PS51385"/>
    </source>
</evidence>
<dbReference type="NCBIfam" id="TIGR00196">
    <property type="entry name" value="yjeF_cterm"/>
    <property type="match status" value="1"/>
</dbReference>
<comment type="function">
    <text evidence="11">Bifunctional enzyme that catalyzes the epimerization of the S- and R-forms of NAD(P)HX and the dehydration of the S-form of NAD(P)HX at the expense of ADP, which is converted to AMP. This allows the repair of both epimers of NAD(P)HX, a damaged form of NAD(P)H that is a result of enzymatic or heat-dependent hydration.</text>
</comment>
<dbReference type="GO" id="GO:0052856">
    <property type="term" value="F:NAD(P)HX epimerase activity"/>
    <property type="evidence" value="ECO:0007669"/>
    <property type="project" value="TreeGrafter"/>
</dbReference>
<proteinExistence type="inferred from homology"/>
<evidence type="ECO:0000256" key="13">
    <source>
        <dbReference type="ARBA" id="ARBA00048238"/>
    </source>
</evidence>
<evidence type="ECO:0000256" key="6">
    <source>
        <dbReference type="ARBA" id="ARBA00022741"/>
    </source>
</evidence>
<comment type="similarity">
    <text evidence="2">In the N-terminal section; belongs to the NnrE/AIBP family.</text>
</comment>
<sequence length="310" mass="30660">ASGARPAGAAARFCLSLLSLKPGLFTAEGRDWVGEVWFDDLGCAAVPGIEADAELAAARVDAPRAHASHKGSYGDVAVLGGAPGMAGAAVLAATAALHVGAGRVFVGLLAGEVAWDSTQPELMFRDAGSLPSAGQTLVCGCGGGEAVHAVLPRALAHAGPLVLDADALNGLAGDKNLQAVLGTRQAATVMTPHPLEAARLLGVDALSVQADRLAAAQTLADRHGCTVVLKGSGSVVAQPGARPSINPTGNARLATAGTGDVLAGMVGAALAAGHPPREAAIAAVWQHGALADRWPADRPLTASALARGGL</sequence>
<keyword evidence="6" id="KW-0547">Nucleotide-binding</keyword>
<feature type="non-terminal residue" evidence="17">
    <location>
        <position position="1"/>
    </location>
</feature>
<dbReference type="InterPro" id="IPR000631">
    <property type="entry name" value="CARKD"/>
</dbReference>
<dbReference type="GO" id="GO:0110051">
    <property type="term" value="P:metabolite repair"/>
    <property type="evidence" value="ECO:0007669"/>
    <property type="project" value="TreeGrafter"/>
</dbReference>
<evidence type="ECO:0000256" key="10">
    <source>
        <dbReference type="ARBA" id="ARBA00023239"/>
    </source>
</evidence>
<dbReference type="EMBL" id="QFPP01000827">
    <property type="protein sequence ID" value="PZQ57784.1"/>
    <property type="molecule type" value="Genomic_DNA"/>
</dbReference>
<evidence type="ECO:0000256" key="14">
    <source>
        <dbReference type="ARBA" id="ARBA00049209"/>
    </source>
</evidence>
<gene>
    <name evidence="17" type="ORF">DI563_31490</name>
</gene>
<dbReference type="PANTHER" id="PTHR12592">
    <property type="entry name" value="ATP-DEPENDENT (S)-NAD(P)H-HYDRATE DEHYDRATASE FAMILY MEMBER"/>
    <property type="match status" value="1"/>
</dbReference>
<dbReference type="SUPFAM" id="SSF53613">
    <property type="entry name" value="Ribokinase-like"/>
    <property type="match status" value="1"/>
</dbReference>
<evidence type="ECO:0000256" key="7">
    <source>
        <dbReference type="ARBA" id="ARBA00022840"/>
    </source>
</evidence>
<keyword evidence="8" id="KW-0521">NADP</keyword>
<comment type="cofactor">
    <cofactor evidence="1">
        <name>K(+)</name>
        <dbReference type="ChEBI" id="CHEBI:29103"/>
    </cofactor>
</comment>
<dbReference type="PANTHER" id="PTHR12592:SF0">
    <property type="entry name" value="ATP-DEPENDENT (S)-NAD(P)H-HYDRATE DEHYDRATASE"/>
    <property type="match status" value="1"/>
</dbReference>
<evidence type="ECO:0000256" key="5">
    <source>
        <dbReference type="ARBA" id="ARBA00018591"/>
    </source>
</evidence>
<evidence type="ECO:0000256" key="1">
    <source>
        <dbReference type="ARBA" id="ARBA00001958"/>
    </source>
</evidence>
<dbReference type="InterPro" id="IPR017953">
    <property type="entry name" value="Carbohydrate_kinase_pred_CS"/>
</dbReference>
<dbReference type="PROSITE" id="PS51383">
    <property type="entry name" value="YJEF_C_3"/>
    <property type="match status" value="1"/>
</dbReference>
<comment type="similarity">
    <text evidence="3">In the C-terminal section; belongs to the NnrD/CARKD family.</text>
</comment>
<comment type="caution">
    <text evidence="17">The sequence shown here is derived from an EMBL/GenBank/DDBJ whole genome shotgun (WGS) entry which is preliminary data.</text>
</comment>
<evidence type="ECO:0000256" key="9">
    <source>
        <dbReference type="ARBA" id="ARBA00023027"/>
    </source>
</evidence>
<dbReference type="GO" id="GO:0005524">
    <property type="term" value="F:ATP binding"/>
    <property type="evidence" value="ECO:0007669"/>
    <property type="project" value="UniProtKB-KW"/>
</dbReference>
<dbReference type="Proteomes" id="UP000249135">
    <property type="component" value="Unassembled WGS sequence"/>
</dbReference>
<keyword evidence="9" id="KW-0520">NAD</keyword>
<keyword evidence="10" id="KW-0456">Lyase</keyword>
<reference evidence="17 18" key="1">
    <citation type="submission" date="2017-08" db="EMBL/GenBank/DDBJ databases">
        <title>Infants hospitalized years apart are colonized by the same room-sourced microbial strains.</title>
        <authorList>
            <person name="Brooks B."/>
            <person name="Olm M.R."/>
            <person name="Firek B.A."/>
            <person name="Baker R."/>
            <person name="Thomas B.C."/>
            <person name="Morowitz M.J."/>
            <person name="Banfield J.F."/>
        </authorList>
    </citation>
    <scope>NUCLEOTIDE SEQUENCE [LARGE SCALE GENOMIC DNA]</scope>
    <source>
        <strain evidence="17">S2_005_003_R2_41</strain>
    </source>
</reference>
<dbReference type="GO" id="GO:0052855">
    <property type="term" value="F:ADP-dependent NAD(P)H-hydrate dehydratase activity"/>
    <property type="evidence" value="ECO:0007669"/>
    <property type="project" value="UniProtKB-EC"/>
</dbReference>
<dbReference type="CDD" id="cd01171">
    <property type="entry name" value="YXKO-related"/>
    <property type="match status" value="1"/>
</dbReference>
<dbReference type="HAMAP" id="MF_01965">
    <property type="entry name" value="NADHX_dehydratase"/>
    <property type="match status" value="1"/>
</dbReference>
<dbReference type="Pfam" id="PF01256">
    <property type="entry name" value="Carb_kinase"/>
    <property type="match status" value="1"/>
</dbReference>